<dbReference type="Pfam" id="PF17032">
    <property type="entry name" value="Zn_ribbon_15"/>
    <property type="match status" value="1"/>
</dbReference>
<organism evidence="2 3">
    <name type="scientific">Edhazardia aedis (strain USNM 41457)</name>
    <name type="common">Microsporidian parasite</name>
    <dbReference type="NCBI Taxonomy" id="1003232"/>
    <lineage>
        <taxon>Eukaryota</taxon>
        <taxon>Fungi</taxon>
        <taxon>Fungi incertae sedis</taxon>
        <taxon>Microsporidia</taxon>
        <taxon>Edhazardia</taxon>
    </lineage>
</organism>
<dbReference type="Proteomes" id="UP000003163">
    <property type="component" value="Unassembled WGS sequence"/>
</dbReference>
<dbReference type="OMA" id="YLACINC"/>
<accession>J9D3W3</accession>
<reference evidence="2 3" key="1">
    <citation type="submission" date="2011-08" db="EMBL/GenBank/DDBJ databases">
        <authorList>
            <person name="Liu Z.J."/>
            <person name="Shi F.L."/>
            <person name="Lu J.Q."/>
            <person name="Li M."/>
            <person name="Wang Z.L."/>
        </authorList>
    </citation>
    <scope>NUCLEOTIDE SEQUENCE [LARGE SCALE GENOMIC DNA]</scope>
    <source>
        <strain evidence="2 3">USNM 41457</strain>
    </source>
</reference>
<gene>
    <name evidence="2" type="ORF">EDEG_03092</name>
</gene>
<evidence type="ECO:0000313" key="2">
    <source>
        <dbReference type="EMBL" id="EJW02506.1"/>
    </source>
</evidence>
<dbReference type="HOGENOM" id="CLU_164198_0_0_1"/>
<reference evidence="3" key="2">
    <citation type="submission" date="2015-07" db="EMBL/GenBank/DDBJ databases">
        <title>Contrasting host-pathogen interactions and genome evolution in two generalist and specialist microsporidian pathogens of mosquitoes.</title>
        <authorList>
            <consortium name="The Broad Institute Genomics Platform"/>
            <consortium name="The Broad Institute Genome Sequencing Center for Infectious Disease"/>
            <person name="Cuomo C.A."/>
            <person name="Sanscrainte N.D."/>
            <person name="Goldberg J.M."/>
            <person name="Heiman D."/>
            <person name="Young S."/>
            <person name="Zeng Q."/>
            <person name="Becnel J.J."/>
            <person name="Birren B.W."/>
        </authorList>
    </citation>
    <scope>NUCLEOTIDE SEQUENCE [LARGE SCALE GENOMIC DNA]</scope>
    <source>
        <strain evidence="3">USNM 41457</strain>
    </source>
</reference>
<dbReference type="AlphaFoldDB" id="J9D3W3"/>
<evidence type="ECO:0000259" key="1">
    <source>
        <dbReference type="Pfam" id="PF17032"/>
    </source>
</evidence>
<dbReference type="OrthoDB" id="2186471at2759"/>
<proteinExistence type="predicted"/>
<dbReference type="EMBL" id="AFBI03000068">
    <property type="protein sequence ID" value="EJW02506.1"/>
    <property type="molecule type" value="Genomic_DNA"/>
</dbReference>
<dbReference type="VEuPathDB" id="MicrosporidiaDB:EDEG_03092"/>
<comment type="caution">
    <text evidence="2">The sequence shown here is derived from an EMBL/GenBank/DDBJ whole genome shotgun (WGS) entry which is preliminary data.</text>
</comment>
<name>J9D3W3_EDHAE</name>
<dbReference type="InterPro" id="IPR031493">
    <property type="entry name" value="Zinc_ribbon_15"/>
</dbReference>
<feature type="domain" description="Zinc-ribbon 15" evidence="1">
    <location>
        <begin position="30"/>
        <end position="102"/>
    </location>
</feature>
<keyword evidence="3" id="KW-1185">Reference proteome</keyword>
<sequence length="106" mass="12003">MICPVIIGCNNKTNKLNSTPRDYPEPPEQVLCDKCGNRINAVYRRNDYYFSICFLNLFRISKGTPYLSCNYCEASFGGHGTNICEDCRTAVPSQFKYCPHCGNKSI</sequence>
<protein>
    <recommendedName>
        <fullName evidence="1">Zinc-ribbon 15 domain-containing protein</fullName>
    </recommendedName>
</protein>
<evidence type="ECO:0000313" key="3">
    <source>
        <dbReference type="Proteomes" id="UP000003163"/>
    </source>
</evidence>
<dbReference type="InParanoid" id="J9D3W3"/>